<comment type="caution">
    <text evidence="2">The sequence shown here is derived from an EMBL/GenBank/DDBJ whole genome shotgun (WGS) entry which is preliminary data.</text>
</comment>
<dbReference type="InterPro" id="IPR027417">
    <property type="entry name" value="P-loop_NTPase"/>
</dbReference>
<dbReference type="CDD" id="cd00009">
    <property type="entry name" value="AAA"/>
    <property type="match status" value="1"/>
</dbReference>
<accession>A0ABY2ILX3</accession>
<name>A0ABY2ILX3_9MICO</name>
<feature type="domain" description="IstB-like ATP-binding" evidence="1">
    <location>
        <begin position="16"/>
        <end position="244"/>
    </location>
</feature>
<keyword evidence="2" id="KW-0067">ATP-binding</keyword>
<keyword evidence="3" id="KW-1185">Reference proteome</keyword>
<gene>
    <name evidence="2" type="ORF">E3O46_11245</name>
</gene>
<proteinExistence type="predicted"/>
<evidence type="ECO:0000259" key="1">
    <source>
        <dbReference type="Pfam" id="PF01695"/>
    </source>
</evidence>
<dbReference type="InterPro" id="IPR002611">
    <property type="entry name" value="IstB_ATP-bd"/>
</dbReference>
<dbReference type="RefSeq" id="WP_134449675.1">
    <property type="nucleotide sequence ID" value="NZ_SOFS01000021.1"/>
</dbReference>
<reference evidence="2 3" key="1">
    <citation type="submission" date="2019-03" db="EMBL/GenBank/DDBJ databases">
        <title>Genomics of glacier-inhabiting Cryobacterium strains.</title>
        <authorList>
            <person name="Liu Q."/>
            <person name="Xin Y.-H."/>
        </authorList>
    </citation>
    <scope>NUCLEOTIDE SEQUENCE [LARGE SCALE GENOMIC DNA]</scope>
    <source>
        <strain evidence="2 3">MDB1-5</strain>
    </source>
</reference>
<dbReference type="GO" id="GO:0005524">
    <property type="term" value="F:ATP binding"/>
    <property type="evidence" value="ECO:0007669"/>
    <property type="project" value="UniProtKB-KW"/>
</dbReference>
<dbReference type="SUPFAM" id="SSF52540">
    <property type="entry name" value="P-loop containing nucleoside triphosphate hydrolases"/>
    <property type="match status" value="1"/>
</dbReference>
<evidence type="ECO:0000313" key="2">
    <source>
        <dbReference type="EMBL" id="TFC19987.1"/>
    </source>
</evidence>
<dbReference type="PIRSF" id="PIRSF003073">
    <property type="entry name" value="DNAC_TnpB_IstB"/>
    <property type="match status" value="1"/>
</dbReference>
<dbReference type="PANTHER" id="PTHR30050">
    <property type="entry name" value="CHROMOSOMAL REPLICATION INITIATOR PROTEIN DNAA"/>
    <property type="match status" value="1"/>
</dbReference>
<dbReference type="Proteomes" id="UP000297604">
    <property type="component" value="Unassembled WGS sequence"/>
</dbReference>
<dbReference type="Gene3D" id="3.40.50.300">
    <property type="entry name" value="P-loop containing nucleotide triphosphate hydrolases"/>
    <property type="match status" value="1"/>
</dbReference>
<organism evidence="2 3">
    <name type="scientific">Cryobacterium glucosi</name>
    <dbReference type="NCBI Taxonomy" id="1259175"/>
    <lineage>
        <taxon>Bacteria</taxon>
        <taxon>Bacillati</taxon>
        <taxon>Actinomycetota</taxon>
        <taxon>Actinomycetes</taxon>
        <taxon>Micrococcales</taxon>
        <taxon>Microbacteriaceae</taxon>
        <taxon>Cryobacterium</taxon>
    </lineage>
</organism>
<sequence length="249" mass="28254">MSALDGETKRKLREMNASELLQAIDTQDDTLSIGLAFEERVRLAVDDAYSTFMHSKVDGLIRRAGLRYPNADLRRIDLLDERGLNRQVLTQLGTCSFVTRQQNVVFQGFTGSGKSYLGCAIAKRACAHRIRAHYIRMPDLEEAWVAAQDAPGGASKFLRKYAAFTLLVIDEWLLDRPTESMRTMLLELMERRYGETSTVFCTQYQQKDWHQRLGAGVHADAIMDRIIHNTTWVDTGTYNMREQAALATA</sequence>
<keyword evidence="2" id="KW-0547">Nucleotide-binding</keyword>
<dbReference type="PANTHER" id="PTHR30050:SF4">
    <property type="entry name" value="ATP-BINDING PROTEIN RV3427C IN INSERTION SEQUENCE-RELATED"/>
    <property type="match status" value="1"/>
</dbReference>
<dbReference type="InterPro" id="IPR028350">
    <property type="entry name" value="DNAC/IstB-like"/>
</dbReference>
<evidence type="ECO:0000313" key="3">
    <source>
        <dbReference type="Proteomes" id="UP000297604"/>
    </source>
</evidence>
<protein>
    <submittedName>
        <fullName evidence="2">ATP-binding protein</fullName>
    </submittedName>
</protein>
<dbReference type="EMBL" id="SOFS01000021">
    <property type="protein sequence ID" value="TFC19987.1"/>
    <property type="molecule type" value="Genomic_DNA"/>
</dbReference>
<dbReference type="Pfam" id="PF01695">
    <property type="entry name" value="IstB_IS21"/>
    <property type="match status" value="1"/>
</dbReference>